<name>A0ACB9J8E1_9ASTR</name>
<sequence>MLVLDPLAELPDLVSAEGPTEPIPKLGDEPKAGAEEPKAGTEEPKAGTEEPKRVPLEDACVFVRDPLVMLKKDPLVVVAKDVIAKGDPLLVFPVSAIEEVGAVEEADPKLTTGGGTEVEKIAAVVALVGMSVVAADMVVEALAGVEKEANEEIVVGGKAGVMLGALKFLVAVPNKKLPLVGTAGNEDSDLPIMFVDF</sequence>
<keyword evidence="2" id="KW-1185">Reference proteome</keyword>
<comment type="caution">
    <text evidence="1">The sequence shown here is derived from an EMBL/GenBank/DDBJ whole genome shotgun (WGS) entry which is preliminary data.</text>
</comment>
<evidence type="ECO:0000313" key="2">
    <source>
        <dbReference type="Proteomes" id="UP001056120"/>
    </source>
</evidence>
<evidence type="ECO:0000313" key="1">
    <source>
        <dbReference type="EMBL" id="KAI3816208.1"/>
    </source>
</evidence>
<dbReference type="Proteomes" id="UP001056120">
    <property type="component" value="Linkage Group LG05"/>
</dbReference>
<reference evidence="2" key="1">
    <citation type="journal article" date="2022" name="Mol. Ecol. Resour.">
        <title>The genomes of chicory, endive, great burdock and yacon provide insights into Asteraceae palaeo-polyploidization history and plant inulin production.</title>
        <authorList>
            <person name="Fan W."/>
            <person name="Wang S."/>
            <person name="Wang H."/>
            <person name="Wang A."/>
            <person name="Jiang F."/>
            <person name="Liu H."/>
            <person name="Zhao H."/>
            <person name="Xu D."/>
            <person name="Zhang Y."/>
        </authorList>
    </citation>
    <scope>NUCLEOTIDE SEQUENCE [LARGE SCALE GENOMIC DNA]</scope>
    <source>
        <strain evidence="2">cv. Yunnan</strain>
    </source>
</reference>
<reference evidence="1 2" key="2">
    <citation type="journal article" date="2022" name="Mol. Ecol. Resour.">
        <title>The genomes of chicory, endive, great burdock and yacon provide insights into Asteraceae paleo-polyploidization history and plant inulin production.</title>
        <authorList>
            <person name="Fan W."/>
            <person name="Wang S."/>
            <person name="Wang H."/>
            <person name="Wang A."/>
            <person name="Jiang F."/>
            <person name="Liu H."/>
            <person name="Zhao H."/>
            <person name="Xu D."/>
            <person name="Zhang Y."/>
        </authorList>
    </citation>
    <scope>NUCLEOTIDE SEQUENCE [LARGE SCALE GENOMIC DNA]</scope>
    <source>
        <strain evidence="2">cv. Yunnan</strain>
        <tissue evidence="1">Leaves</tissue>
    </source>
</reference>
<accession>A0ACB9J8E1</accession>
<protein>
    <submittedName>
        <fullName evidence="1">Uncharacterized protein</fullName>
    </submittedName>
</protein>
<organism evidence="1 2">
    <name type="scientific">Smallanthus sonchifolius</name>
    <dbReference type="NCBI Taxonomy" id="185202"/>
    <lineage>
        <taxon>Eukaryota</taxon>
        <taxon>Viridiplantae</taxon>
        <taxon>Streptophyta</taxon>
        <taxon>Embryophyta</taxon>
        <taxon>Tracheophyta</taxon>
        <taxon>Spermatophyta</taxon>
        <taxon>Magnoliopsida</taxon>
        <taxon>eudicotyledons</taxon>
        <taxon>Gunneridae</taxon>
        <taxon>Pentapetalae</taxon>
        <taxon>asterids</taxon>
        <taxon>campanulids</taxon>
        <taxon>Asterales</taxon>
        <taxon>Asteraceae</taxon>
        <taxon>Asteroideae</taxon>
        <taxon>Heliantheae alliance</taxon>
        <taxon>Millerieae</taxon>
        <taxon>Smallanthus</taxon>
    </lineage>
</organism>
<gene>
    <name evidence="1" type="ORF">L1987_15899</name>
</gene>
<proteinExistence type="predicted"/>
<dbReference type="EMBL" id="CM042022">
    <property type="protein sequence ID" value="KAI3816208.1"/>
    <property type="molecule type" value="Genomic_DNA"/>
</dbReference>